<organism evidence="4 5">
    <name type="scientific">Telmatocola sphagniphila</name>
    <dbReference type="NCBI Taxonomy" id="1123043"/>
    <lineage>
        <taxon>Bacteria</taxon>
        <taxon>Pseudomonadati</taxon>
        <taxon>Planctomycetota</taxon>
        <taxon>Planctomycetia</taxon>
        <taxon>Gemmatales</taxon>
        <taxon>Gemmataceae</taxon>
    </lineage>
</organism>
<feature type="domain" description="Peptidase S9 prolyl oligopeptidase catalytic" evidence="3">
    <location>
        <begin position="353"/>
        <end position="505"/>
    </location>
</feature>
<dbReference type="GO" id="GO:0008236">
    <property type="term" value="F:serine-type peptidase activity"/>
    <property type="evidence" value="ECO:0007669"/>
    <property type="project" value="InterPro"/>
</dbReference>
<dbReference type="KEGG" id="tsph:KIH39_09705"/>
<keyword evidence="1 2" id="KW-0732">Signal</keyword>
<dbReference type="Gene3D" id="3.40.50.1820">
    <property type="entry name" value="alpha/beta hydrolase"/>
    <property type="match status" value="1"/>
</dbReference>
<dbReference type="GO" id="GO:0006508">
    <property type="term" value="P:proteolysis"/>
    <property type="evidence" value="ECO:0007669"/>
    <property type="project" value="InterPro"/>
</dbReference>
<dbReference type="SUPFAM" id="SSF53474">
    <property type="entry name" value="alpha/beta-Hydrolases"/>
    <property type="match status" value="1"/>
</dbReference>
<name>A0A8E6EWU4_9BACT</name>
<dbReference type="InterPro" id="IPR050955">
    <property type="entry name" value="Plant_Biomass_Hydrol_Est"/>
</dbReference>
<dbReference type="EMBL" id="CP074694">
    <property type="protein sequence ID" value="QVL34162.1"/>
    <property type="molecule type" value="Genomic_DNA"/>
</dbReference>
<dbReference type="AlphaFoldDB" id="A0A8E6EWU4"/>
<evidence type="ECO:0000259" key="3">
    <source>
        <dbReference type="Pfam" id="PF00326"/>
    </source>
</evidence>
<dbReference type="PANTHER" id="PTHR43037">
    <property type="entry name" value="UNNAMED PRODUCT-RELATED"/>
    <property type="match status" value="1"/>
</dbReference>
<keyword evidence="5" id="KW-1185">Reference proteome</keyword>
<proteinExistence type="predicted"/>
<dbReference type="Proteomes" id="UP000676194">
    <property type="component" value="Chromosome"/>
</dbReference>
<evidence type="ECO:0000313" key="5">
    <source>
        <dbReference type="Proteomes" id="UP000676194"/>
    </source>
</evidence>
<dbReference type="Pfam" id="PF00326">
    <property type="entry name" value="Peptidase_S9"/>
    <property type="match status" value="1"/>
</dbReference>
<gene>
    <name evidence="4" type="ORF">KIH39_09705</name>
</gene>
<evidence type="ECO:0000256" key="2">
    <source>
        <dbReference type="SAM" id="SignalP"/>
    </source>
</evidence>
<accession>A0A8E6EWU4</accession>
<reference evidence="4" key="1">
    <citation type="submission" date="2021-05" db="EMBL/GenBank/DDBJ databases">
        <title>Complete genome sequence of the cellulolytic planctomycete Telmatocola sphagniphila SP2T and characterization of the first cellulase from planctomycetes.</title>
        <authorList>
            <person name="Rakitin A.L."/>
            <person name="Beletsky A.V."/>
            <person name="Naumoff D.G."/>
            <person name="Kulichevskaya I.S."/>
            <person name="Mardanov A.V."/>
            <person name="Ravin N.V."/>
            <person name="Dedysh S.N."/>
        </authorList>
    </citation>
    <scope>NUCLEOTIDE SEQUENCE</scope>
    <source>
        <strain evidence="4">SP2T</strain>
    </source>
</reference>
<feature type="signal peptide" evidence="2">
    <location>
        <begin position="1"/>
        <end position="24"/>
    </location>
</feature>
<evidence type="ECO:0000313" key="4">
    <source>
        <dbReference type="EMBL" id="QVL34162.1"/>
    </source>
</evidence>
<dbReference type="InterPro" id="IPR001375">
    <property type="entry name" value="Peptidase_S9_cat"/>
</dbReference>
<dbReference type="InterPro" id="IPR029058">
    <property type="entry name" value="AB_hydrolase_fold"/>
</dbReference>
<sequence length="824" mass="91162">MNFPPSQYLLLLFSFLALPIGSLAATRAEESPSKEILLQDALVLRPLSRGARSPIHIDPIEYELVNGRWKAPQAGDPVQGPNSKQNWEAVKVKEGRLQHPALQGGYLYWSVNSDNEKVMLLEAAGHSLVYVNGEPRVGDPYSNGILRIPILLRKGNNNFLFAAGRGSLSAKLVPVQSTALLSDRDPTPPDYILGENSALWGGVVVINAGTKVLDADLEVTLNLEKPLRQKLPRIEALSVRKVPFQLPAHAEKLEKPKLTLRLVPSALEEKAIPAPIQFDLQQKNPTELHKRTFISQIDGSVQYYAVQPAKSSENKEGAPGLILTLHGAGVEGMGQAAAYSSIPGVHIVAATNRRPFGFDWEDWGRFDAIEVLELAQKSLKTDPRRTYLTGHSMGGHGTWHVGVTFPDRFAAIAPSAGWVSFASYGGGRRSTETTPMQDLLLRASLPSQTLNLKNNLSQLGVYILHGDADDNVPVDQARTMRKELAEFHPDFVYYERPGAGHWWGNQCVHWPPLIDFLIHHELPDPQTLPKIDFVTASPAISDRYRWVTIEAQIKSFELSSVQLNFDPKEMRIQGNTKNVERLTLDLRSLKAAGKIQIRLDGSKLENLSLPDSKKLTLIRDQQTWKLSEPAGPEIKNPQRSGPFKEAFRNRMVFIYGTKGTSEENAWSFAKARYDAETFWYRGNGSIEVISDSAFDPAKYPDQNVILYGNAETHGCWKSLLGDSPVQVKRGQIAVGKKDASGENLACLFVRPRADSKSASVGVVSGTGLPGLHLTERIPYFSSGVEFPDCTILDTEMLLKGSPGVRMTGFFDNSWSVDKGEFLWK</sequence>
<feature type="chain" id="PRO_5034979226" evidence="2">
    <location>
        <begin position="25"/>
        <end position="824"/>
    </location>
</feature>
<protein>
    <submittedName>
        <fullName evidence="4">Prolyl oligopeptidase family serine peptidase</fullName>
    </submittedName>
</protein>
<dbReference type="RefSeq" id="WP_213499134.1">
    <property type="nucleotide sequence ID" value="NZ_CP074694.1"/>
</dbReference>
<evidence type="ECO:0000256" key="1">
    <source>
        <dbReference type="ARBA" id="ARBA00022729"/>
    </source>
</evidence>
<dbReference type="PANTHER" id="PTHR43037:SF4">
    <property type="entry name" value="PEPTIDASE S9 PROLYL OLIGOPEPTIDASE CATALYTIC DOMAIN-CONTAINING PROTEIN"/>
    <property type="match status" value="1"/>
</dbReference>